<dbReference type="EnsemblMetazoa" id="XM_001607905">
    <property type="protein sequence ID" value="XP_001607955"/>
    <property type="gene ID" value="LOC100124103"/>
</dbReference>
<reference evidence="3" key="1">
    <citation type="submission" date="2021-01" db="UniProtKB">
        <authorList>
            <consortium name="EnsemblMetazoa"/>
        </authorList>
    </citation>
    <scope>IDENTIFICATION</scope>
</reference>
<dbReference type="AlphaFoldDB" id="A0A7M7G9C3"/>
<dbReference type="Proteomes" id="UP000002358">
    <property type="component" value="Chromosome 5"/>
</dbReference>
<keyword evidence="2" id="KW-0732">Signal</keyword>
<organism evidence="3 4">
    <name type="scientific">Nasonia vitripennis</name>
    <name type="common">Parasitic wasp</name>
    <dbReference type="NCBI Taxonomy" id="7425"/>
    <lineage>
        <taxon>Eukaryota</taxon>
        <taxon>Metazoa</taxon>
        <taxon>Ecdysozoa</taxon>
        <taxon>Arthropoda</taxon>
        <taxon>Hexapoda</taxon>
        <taxon>Insecta</taxon>
        <taxon>Pterygota</taxon>
        <taxon>Neoptera</taxon>
        <taxon>Endopterygota</taxon>
        <taxon>Hymenoptera</taxon>
        <taxon>Apocrita</taxon>
        <taxon>Proctotrupomorpha</taxon>
        <taxon>Chalcidoidea</taxon>
        <taxon>Pteromalidae</taxon>
        <taxon>Pteromalinae</taxon>
        <taxon>Nasonia</taxon>
    </lineage>
</organism>
<evidence type="ECO:0000313" key="3">
    <source>
        <dbReference type="EnsemblMetazoa" id="XP_001607955"/>
    </source>
</evidence>
<name>A0A7M7G9C3_NASVI</name>
<gene>
    <name evidence="3" type="primary">100124103</name>
</gene>
<dbReference type="FunCoup" id="A0A7M7G9C3">
    <property type="interactions" value="42"/>
</dbReference>
<feature type="chain" id="PRO_5029902965" evidence="2">
    <location>
        <begin position="21"/>
        <end position="483"/>
    </location>
</feature>
<dbReference type="InParanoid" id="A0A7M7G9C3"/>
<evidence type="ECO:0000256" key="2">
    <source>
        <dbReference type="SAM" id="SignalP"/>
    </source>
</evidence>
<dbReference type="KEGG" id="nvi:100124103"/>
<dbReference type="OrthoDB" id="6339459at2759"/>
<keyword evidence="4" id="KW-1185">Reference proteome</keyword>
<proteinExistence type="predicted"/>
<accession>A0A7M7G9C3</accession>
<feature type="region of interest" description="Disordered" evidence="1">
    <location>
        <begin position="120"/>
        <end position="140"/>
    </location>
</feature>
<feature type="compositionally biased region" description="Polar residues" evidence="1">
    <location>
        <begin position="125"/>
        <end position="140"/>
    </location>
</feature>
<protein>
    <submittedName>
        <fullName evidence="3">Uncharacterized protein</fullName>
    </submittedName>
</protein>
<sequence length="483" mass="52652">MALNKSKIIVFLALFGLVYCQKDDDTSTVFMEAAQALFENKEAIGGLQGVARAFMQSDTGKQMGNMLGGQKSKDGLGQIISGLGSLMAGQNQVGGDGGGGGGGIDLSLVGDLISGFSAMTGGGAQQRQSHGGQDQAQQSSGFDFDSMLNIASAFMGQSGNAEGVMGLLPLVLDTFSGGHSKGGHDDHSDHSWFMPPILENAHLMWDHFRNSELGQTVWKSSGLAKIVGTMSDESGRIQWEKIMESFENPTLRRRWISSLTNFVAEWMSHISDPATQQRYLSTAQFVGNSFLKSQGYPKSVMFEPGRPVESLSRLANAVAMRHLNMKIDSHKYIKPAIAYIQELMNLASEKGFIMSRINARELSNKLSDSINNGFIAPLLKAYRAYKWGSKMPHCAAQILCSINHKSTPTEGKVGDDWFRTGLTKVASFPAAWAISNKAGLSFWSLYASILDQTNCLEKYPAECTPFHEEEIRVTTEFPHSDEL</sequence>
<evidence type="ECO:0000256" key="1">
    <source>
        <dbReference type="SAM" id="MobiDB-lite"/>
    </source>
</evidence>
<feature type="signal peptide" evidence="2">
    <location>
        <begin position="1"/>
        <end position="20"/>
    </location>
</feature>
<dbReference type="OMA" id="HKSHAWV"/>
<evidence type="ECO:0000313" key="4">
    <source>
        <dbReference type="Proteomes" id="UP000002358"/>
    </source>
</evidence>